<evidence type="ECO:0000313" key="10">
    <source>
        <dbReference type="EMBL" id="VFS59081.1"/>
    </source>
</evidence>
<dbReference type="InterPro" id="IPR050107">
    <property type="entry name" value="ABC_carbohydrate_import_ATPase"/>
</dbReference>
<dbReference type="Proteomes" id="UP000345637">
    <property type="component" value="Unassembled WGS sequence"/>
</dbReference>
<evidence type="ECO:0000256" key="1">
    <source>
        <dbReference type="ARBA" id="ARBA00022448"/>
    </source>
</evidence>
<dbReference type="Pfam" id="PF00005">
    <property type="entry name" value="ABC_tran"/>
    <property type="match status" value="2"/>
</dbReference>
<evidence type="ECO:0000256" key="6">
    <source>
        <dbReference type="ARBA" id="ARBA00022967"/>
    </source>
</evidence>
<evidence type="ECO:0000256" key="8">
    <source>
        <dbReference type="RuleBase" id="RU367029"/>
    </source>
</evidence>
<dbReference type="GO" id="GO:0005886">
    <property type="term" value="C:plasma membrane"/>
    <property type="evidence" value="ECO:0007669"/>
    <property type="project" value="UniProtKB-SubCell"/>
</dbReference>
<dbReference type="InterPro" id="IPR027417">
    <property type="entry name" value="P-loop_NTPase"/>
</dbReference>
<evidence type="ECO:0000259" key="9">
    <source>
        <dbReference type="Pfam" id="PF00005"/>
    </source>
</evidence>
<keyword evidence="4 8" id="KW-0547">Nucleotide-binding</keyword>
<keyword evidence="8" id="KW-0762">Sugar transport</keyword>
<dbReference type="EMBL" id="CAADJE010000013">
    <property type="protein sequence ID" value="VFS59081.1"/>
    <property type="molecule type" value="Genomic_DNA"/>
</dbReference>
<accession>A0A485AFE2</accession>
<feature type="domain" description="ABC transporter" evidence="9">
    <location>
        <begin position="176"/>
        <end position="244"/>
    </location>
</feature>
<keyword evidence="6 8" id="KW-1278">Translocase</keyword>
<evidence type="ECO:0000256" key="3">
    <source>
        <dbReference type="ARBA" id="ARBA00022737"/>
    </source>
</evidence>
<keyword evidence="10" id="KW-0378">Hydrolase</keyword>
<name>A0A485AFE2_RAOPL</name>
<gene>
    <name evidence="10" type="primary">mglA_2</name>
    <name evidence="10" type="ORF">NCTC12998_00941</name>
</gene>
<dbReference type="AlphaFoldDB" id="A0A485AFE2"/>
<keyword evidence="5 8" id="KW-0067">ATP-binding</keyword>
<keyword evidence="7 8" id="KW-0472">Membrane</keyword>
<dbReference type="GO" id="GO:0016887">
    <property type="term" value="F:ATP hydrolysis activity"/>
    <property type="evidence" value="ECO:0007669"/>
    <property type="project" value="InterPro"/>
</dbReference>
<sequence>MDNMWLGRYPTKGVFVDQEKMYRDTKGIFDELDIDIDPRARVGTLSVSQMQMIEIAKAFSYDAKIVIMDEPTSSLTEKEVNHLFKIIRKLKRTRLRYCLYFSTRWKRSFRLCDEITILRDGQWIATQPLEGLDMDKIIAMMVGRSLTQRFPEKHNTPGETILEVRNLTSLRQPSIRDVSFDLRKGEILGIAGLVGAKRTDIVETLFGIREKSGGTITLHGKKINNHSANEAINHGFALVHEERRSTGIYAYLDIGFNSLISNIKKYKNKVGLLDNSRMKSDTQWVIDSMRVKTPRPAYANWFVVR</sequence>
<dbReference type="PANTHER" id="PTHR43790:SF7">
    <property type="entry name" value="GALACTOSE_METHYL GALACTOSIDE IMPORT ATP-BINDING PROTEIN MGLA"/>
    <property type="match status" value="1"/>
</dbReference>
<dbReference type="SUPFAM" id="SSF52540">
    <property type="entry name" value="P-loop containing nucleoside triphosphate hydrolases"/>
    <property type="match status" value="2"/>
</dbReference>
<evidence type="ECO:0000256" key="2">
    <source>
        <dbReference type="ARBA" id="ARBA00022475"/>
    </source>
</evidence>
<evidence type="ECO:0000256" key="7">
    <source>
        <dbReference type="ARBA" id="ARBA00023136"/>
    </source>
</evidence>
<dbReference type="Gene3D" id="3.40.50.300">
    <property type="entry name" value="P-loop containing nucleotide triphosphate hydrolases"/>
    <property type="match status" value="2"/>
</dbReference>
<evidence type="ECO:0000256" key="4">
    <source>
        <dbReference type="ARBA" id="ARBA00022741"/>
    </source>
</evidence>
<dbReference type="InterPro" id="IPR003439">
    <property type="entry name" value="ABC_transporter-like_ATP-bd"/>
</dbReference>
<keyword evidence="1 8" id="KW-0813">Transport</keyword>
<dbReference type="GO" id="GO:0005524">
    <property type="term" value="F:ATP binding"/>
    <property type="evidence" value="ECO:0007669"/>
    <property type="project" value="UniProtKB-UniRule"/>
</dbReference>
<keyword evidence="2" id="KW-1003">Cell membrane</keyword>
<comment type="function">
    <text evidence="8">Part of an ABC transporter complex involved in carbohydrate import. Could be involved in ribose, galactose and/or methyl galactoside import. Responsible for energy coupling to the transport system.</text>
</comment>
<comment type="catalytic activity">
    <reaction evidence="8">
        <text>D-galactose(out) + ATP + H2O = D-galactose(in) + ADP + phosphate + H(+)</text>
        <dbReference type="Rhea" id="RHEA:60156"/>
        <dbReference type="ChEBI" id="CHEBI:4139"/>
        <dbReference type="ChEBI" id="CHEBI:15377"/>
        <dbReference type="ChEBI" id="CHEBI:15378"/>
        <dbReference type="ChEBI" id="CHEBI:30616"/>
        <dbReference type="ChEBI" id="CHEBI:43474"/>
        <dbReference type="ChEBI" id="CHEBI:456216"/>
        <dbReference type="EC" id="7.5.2.11"/>
    </reaction>
</comment>
<keyword evidence="3" id="KW-0677">Repeat</keyword>
<evidence type="ECO:0000313" key="11">
    <source>
        <dbReference type="Proteomes" id="UP000345637"/>
    </source>
</evidence>
<keyword evidence="8" id="KW-0997">Cell inner membrane</keyword>
<dbReference type="PANTHER" id="PTHR43790">
    <property type="entry name" value="CARBOHYDRATE TRANSPORT ATP-BINDING PROTEIN MG119-RELATED"/>
    <property type="match status" value="1"/>
</dbReference>
<comment type="subcellular location">
    <subcellularLocation>
        <location evidence="8">Cell inner membrane</location>
        <topology evidence="8">Peripheral membrane protein</topology>
    </subcellularLocation>
</comment>
<protein>
    <recommendedName>
        <fullName evidence="8">Ribose/galactose/methyl galactoside import ATP-binding protein</fullName>
        <ecNumber evidence="8">7.5.2.11</ecNumber>
    </recommendedName>
</protein>
<feature type="domain" description="ABC transporter" evidence="9">
    <location>
        <begin position="24"/>
        <end position="73"/>
    </location>
</feature>
<evidence type="ECO:0000256" key="5">
    <source>
        <dbReference type="ARBA" id="ARBA00022840"/>
    </source>
</evidence>
<reference evidence="10 11" key="1">
    <citation type="submission" date="2019-03" db="EMBL/GenBank/DDBJ databases">
        <authorList>
            <consortium name="Pathogen Informatics"/>
        </authorList>
    </citation>
    <scope>NUCLEOTIDE SEQUENCE [LARGE SCALE GENOMIC DNA]</scope>
    <source>
        <strain evidence="10 11">NCTC12998</strain>
    </source>
</reference>
<proteinExistence type="inferred from homology"/>
<organism evidence="10 11">
    <name type="scientific">Raoultella planticola</name>
    <name type="common">Klebsiella planticola</name>
    <dbReference type="NCBI Taxonomy" id="575"/>
    <lineage>
        <taxon>Bacteria</taxon>
        <taxon>Pseudomonadati</taxon>
        <taxon>Pseudomonadota</taxon>
        <taxon>Gammaproteobacteria</taxon>
        <taxon>Enterobacterales</taxon>
        <taxon>Enterobacteriaceae</taxon>
        <taxon>Klebsiella/Raoultella group</taxon>
        <taxon>Raoultella</taxon>
    </lineage>
</organism>
<dbReference type="GO" id="GO:0043211">
    <property type="term" value="F:ABC-type carbohydrate transporter activity"/>
    <property type="evidence" value="ECO:0007669"/>
    <property type="project" value="UniProtKB-UniRule"/>
</dbReference>
<comment type="similarity">
    <text evidence="8">Belongs to the ABC transporter superfamily.</text>
</comment>
<dbReference type="EC" id="7.5.2.11" evidence="8"/>